<evidence type="ECO:0000256" key="1">
    <source>
        <dbReference type="SAM" id="MobiDB-lite"/>
    </source>
</evidence>
<name>A9UTS7_MONBE</name>
<organism evidence="3 4">
    <name type="scientific">Monosiga brevicollis</name>
    <name type="common">Choanoflagellate</name>
    <dbReference type="NCBI Taxonomy" id="81824"/>
    <lineage>
        <taxon>Eukaryota</taxon>
        <taxon>Choanoflagellata</taxon>
        <taxon>Craspedida</taxon>
        <taxon>Salpingoecidae</taxon>
        <taxon>Monosiga</taxon>
    </lineage>
</organism>
<protein>
    <submittedName>
        <fullName evidence="3">Uncharacterized protein</fullName>
    </submittedName>
</protein>
<feature type="compositionally biased region" description="Low complexity" evidence="1">
    <location>
        <begin position="1"/>
        <end position="15"/>
    </location>
</feature>
<keyword evidence="2" id="KW-1133">Transmembrane helix</keyword>
<feature type="transmembrane region" description="Helical" evidence="2">
    <location>
        <begin position="238"/>
        <end position="258"/>
    </location>
</feature>
<sequence>MAESAPVAVPAATPASNGSRDGANSNGGFRSGFGGGSVASYDERIGVALIVCFIASVIEFSAALDACDHRKTCGHARYEWAVGCGILSATICLLRLALIKFLPTGLDQRADAAFATCLILLWVGGAAFNTSQKGPFGDTENGYFATWLAFGAAAHYAILAWANVSDKIKQLQLADGLSLLLIASLIELSVAADRCSQKHVTCDHSDGAAVAVGAVSVVIAGLQTLLDRFAPDIGQLTSRILSPVLVALWAVGAALNTSSKGPFSSSCSSANGYFATWASFFFSLMYLYGVFVHPPAAKQDYEQLPE</sequence>
<dbReference type="GeneID" id="5889155"/>
<gene>
    <name evidence="3" type="ORF">MONBRDRAFT_31530</name>
</gene>
<feature type="transmembrane region" description="Helical" evidence="2">
    <location>
        <begin position="142"/>
        <end position="164"/>
    </location>
</feature>
<feature type="transmembrane region" description="Helical" evidence="2">
    <location>
        <begin position="45"/>
        <end position="66"/>
    </location>
</feature>
<proteinExistence type="predicted"/>
<feature type="transmembrane region" description="Helical" evidence="2">
    <location>
        <begin position="110"/>
        <end position="130"/>
    </location>
</feature>
<dbReference type="eggNOG" id="ENOG502SBDW">
    <property type="taxonomic scope" value="Eukaryota"/>
</dbReference>
<dbReference type="OMA" id="HARYEWA"/>
<feature type="region of interest" description="Disordered" evidence="1">
    <location>
        <begin position="1"/>
        <end position="23"/>
    </location>
</feature>
<feature type="transmembrane region" description="Helical" evidence="2">
    <location>
        <begin position="270"/>
        <end position="291"/>
    </location>
</feature>
<feature type="transmembrane region" description="Helical" evidence="2">
    <location>
        <begin position="207"/>
        <end position="226"/>
    </location>
</feature>
<dbReference type="Proteomes" id="UP000001357">
    <property type="component" value="Unassembled WGS sequence"/>
</dbReference>
<keyword evidence="2" id="KW-0812">Transmembrane</keyword>
<feature type="transmembrane region" description="Helical" evidence="2">
    <location>
        <begin position="78"/>
        <end position="98"/>
    </location>
</feature>
<accession>A9UTS7</accession>
<dbReference type="KEGG" id="mbr:MONBRDRAFT_31530"/>
<dbReference type="EMBL" id="CH991545">
    <property type="protein sequence ID" value="EDQ91544.1"/>
    <property type="molecule type" value="Genomic_DNA"/>
</dbReference>
<reference evidence="3 4" key="1">
    <citation type="journal article" date="2008" name="Nature">
        <title>The genome of the choanoflagellate Monosiga brevicollis and the origin of metazoans.</title>
        <authorList>
            <consortium name="JGI Sequencing"/>
            <person name="King N."/>
            <person name="Westbrook M.J."/>
            <person name="Young S.L."/>
            <person name="Kuo A."/>
            <person name="Abedin M."/>
            <person name="Chapman J."/>
            <person name="Fairclough S."/>
            <person name="Hellsten U."/>
            <person name="Isogai Y."/>
            <person name="Letunic I."/>
            <person name="Marr M."/>
            <person name="Pincus D."/>
            <person name="Putnam N."/>
            <person name="Rokas A."/>
            <person name="Wright K.J."/>
            <person name="Zuzow R."/>
            <person name="Dirks W."/>
            <person name="Good M."/>
            <person name="Goodstein D."/>
            <person name="Lemons D."/>
            <person name="Li W."/>
            <person name="Lyons J.B."/>
            <person name="Morris A."/>
            <person name="Nichols S."/>
            <person name="Richter D.J."/>
            <person name="Salamov A."/>
            <person name="Bork P."/>
            <person name="Lim W.A."/>
            <person name="Manning G."/>
            <person name="Miller W.T."/>
            <person name="McGinnis W."/>
            <person name="Shapiro H."/>
            <person name="Tjian R."/>
            <person name="Grigoriev I.V."/>
            <person name="Rokhsar D."/>
        </authorList>
    </citation>
    <scope>NUCLEOTIDE SEQUENCE [LARGE SCALE GENOMIC DNA]</scope>
    <source>
        <strain evidence="4">MX1 / ATCC 50154</strain>
    </source>
</reference>
<dbReference type="RefSeq" id="XP_001743966.1">
    <property type="nucleotide sequence ID" value="XM_001743914.1"/>
</dbReference>
<dbReference type="InParanoid" id="A9UTS7"/>
<evidence type="ECO:0000256" key="2">
    <source>
        <dbReference type="SAM" id="Phobius"/>
    </source>
</evidence>
<dbReference type="AlphaFoldDB" id="A9UTS7"/>
<evidence type="ECO:0000313" key="3">
    <source>
        <dbReference type="EMBL" id="EDQ91544.1"/>
    </source>
</evidence>
<evidence type="ECO:0000313" key="4">
    <source>
        <dbReference type="Proteomes" id="UP000001357"/>
    </source>
</evidence>
<keyword evidence="2" id="KW-0472">Membrane</keyword>
<keyword evidence="4" id="KW-1185">Reference proteome</keyword>